<name>A0A8S9S3R2_BRACR</name>
<feature type="compositionally biased region" description="Polar residues" evidence="1">
    <location>
        <begin position="19"/>
        <end position="28"/>
    </location>
</feature>
<protein>
    <submittedName>
        <fullName evidence="2">Uncharacterized protein</fullName>
    </submittedName>
</protein>
<reference evidence="2" key="1">
    <citation type="submission" date="2019-12" db="EMBL/GenBank/DDBJ databases">
        <title>Genome sequencing and annotation of Brassica cretica.</title>
        <authorList>
            <person name="Studholme D.J."/>
            <person name="Sarris P."/>
        </authorList>
    </citation>
    <scope>NUCLEOTIDE SEQUENCE</scope>
    <source>
        <strain evidence="2">PFS-109/04</strain>
        <tissue evidence="2">Leaf</tissue>
    </source>
</reference>
<evidence type="ECO:0000256" key="1">
    <source>
        <dbReference type="SAM" id="MobiDB-lite"/>
    </source>
</evidence>
<evidence type="ECO:0000313" key="2">
    <source>
        <dbReference type="EMBL" id="KAF3586554.1"/>
    </source>
</evidence>
<evidence type="ECO:0000313" key="3">
    <source>
        <dbReference type="Proteomes" id="UP000712600"/>
    </source>
</evidence>
<dbReference type="Proteomes" id="UP000712600">
    <property type="component" value="Unassembled WGS sequence"/>
</dbReference>
<sequence>MVISSDHRQESDLHRRSGQFVTTPSNLNEPEDVLKTPHALSGGFTVGAGDFQSGERSSRSKSYHKSRASWTRRNQNKRRISLADHGEAHVDREDGTALLAGITYCLYSEDVRRDCSVSAETSLPLDSLDDLEKQEHDPVC</sequence>
<accession>A0A8S9S3R2</accession>
<comment type="caution">
    <text evidence="2">The sequence shown here is derived from an EMBL/GenBank/DDBJ whole genome shotgun (WGS) entry which is preliminary data.</text>
</comment>
<feature type="compositionally biased region" description="Basic and acidic residues" evidence="1">
    <location>
        <begin position="1"/>
        <end position="15"/>
    </location>
</feature>
<feature type="region of interest" description="Disordered" evidence="1">
    <location>
        <begin position="1"/>
        <end position="74"/>
    </location>
</feature>
<organism evidence="2 3">
    <name type="scientific">Brassica cretica</name>
    <name type="common">Mustard</name>
    <dbReference type="NCBI Taxonomy" id="69181"/>
    <lineage>
        <taxon>Eukaryota</taxon>
        <taxon>Viridiplantae</taxon>
        <taxon>Streptophyta</taxon>
        <taxon>Embryophyta</taxon>
        <taxon>Tracheophyta</taxon>
        <taxon>Spermatophyta</taxon>
        <taxon>Magnoliopsida</taxon>
        <taxon>eudicotyledons</taxon>
        <taxon>Gunneridae</taxon>
        <taxon>Pentapetalae</taxon>
        <taxon>rosids</taxon>
        <taxon>malvids</taxon>
        <taxon>Brassicales</taxon>
        <taxon>Brassicaceae</taxon>
        <taxon>Brassiceae</taxon>
        <taxon>Brassica</taxon>
    </lineage>
</organism>
<gene>
    <name evidence="2" type="ORF">F2Q69_00030376</name>
</gene>
<dbReference type="EMBL" id="QGKX02000088">
    <property type="protein sequence ID" value="KAF3586554.1"/>
    <property type="molecule type" value="Genomic_DNA"/>
</dbReference>
<proteinExistence type="predicted"/>
<dbReference type="AlphaFoldDB" id="A0A8S9S3R2"/>